<keyword evidence="11" id="KW-0464">Manganese</keyword>
<dbReference type="GO" id="GO:0043137">
    <property type="term" value="P:DNA replication, removal of RNA primer"/>
    <property type="evidence" value="ECO:0007669"/>
    <property type="project" value="TreeGrafter"/>
</dbReference>
<evidence type="ECO:0000256" key="8">
    <source>
        <dbReference type="ARBA" id="ARBA00022723"/>
    </source>
</evidence>
<feature type="domain" description="RNase H type-2" evidence="14">
    <location>
        <begin position="3"/>
        <end position="194"/>
    </location>
</feature>
<dbReference type="GO" id="GO:0046872">
    <property type="term" value="F:metal ion binding"/>
    <property type="evidence" value="ECO:0007669"/>
    <property type="project" value="UniProtKB-KW"/>
</dbReference>
<organism evidence="15 16">
    <name type="scientific">Candidatus Giovannonibacteria bacterium RIFCSPLOWO2_01_FULL_44_16</name>
    <dbReference type="NCBI Taxonomy" id="1798348"/>
    <lineage>
        <taxon>Bacteria</taxon>
        <taxon>Candidatus Giovannoniibacteriota</taxon>
    </lineage>
</organism>
<evidence type="ECO:0000256" key="3">
    <source>
        <dbReference type="ARBA" id="ARBA00004065"/>
    </source>
</evidence>
<keyword evidence="8 12" id="KW-0479">Metal-binding</keyword>
<keyword evidence="7 12" id="KW-0540">Nuclease</keyword>
<comment type="caution">
    <text evidence="15">The sequence shown here is derived from an EMBL/GenBank/DDBJ whole genome shotgun (WGS) entry which is preliminary data.</text>
</comment>
<dbReference type="InterPro" id="IPR012337">
    <property type="entry name" value="RNaseH-like_sf"/>
</dbReference>
<dbReference type="GO" id="GO:0006298">
    <property type="term" value="P:mismatch repair"/>
    <property type="evidence" value="ECO:0007669"/>
    <property type="project" value="TreeGrafter"/>
</dbReference>
<dbReference type="PANTHER" id="PTHR10954:SF18">
    <property type="entry name" value="RIBONUCLEASE HII"/>
    <property type="match status" value="1"/>
</dbReference>
<comment type="catalytic activity">
    <reaction evidence="1 12 13">
        <text>Endonucleolytic cleavage to 5'-phosphomonoester.</text>
        <dbReference type="EC" id="3.1.26.4"/>
    </reaction>
</comment>
<evidence type="ECO:0000256" key="12">
    <source>
        <dbReference type="PROSITE-ProRule" id="PRU01319"/>
    </source>
</evidence>
<feature type="binding site" evidence="12">
    <location>
        <position position="109"/>
    </location>
    <ligand>
        <name>a divalent metal cation</name>
        <dbReference type="ChEBI" id="CHEBI:60240"/>
    </ligand>
</feature>
<sequence length="194" mass="21654">MAKYIIGIDEVGRGPLAGPMMVGAVAVFGNLDFLDGIRDSKKLTKLQREKWSKKIWDLKEINQNINIAIISIAPDVIDKFGISASLKLAVGKCLKILVRADDQFEIMLDGSLYAPPEYQNQQTIIKGDEKFPIISAASVVAKVYRDAQMVKLHEKYPEYGFNKHKGYGTASHIAAIKKHGLSPLHRKSFCRRLV</sequence>
<evidence type="ECO:0000256" key="4">
    <source>
        <dbReference type="ARBA" id="ARBA00004496"/>
    </source>
</evidence>
<dbReference type="Proteomes" id="UP000178046">
    <property type="component" value="Unassembled WGS sequence"/>
</dbReference>
<comment type="cofactor">
    <cofactor evidence="2">
        <name>Mg(2+)</name>
        <dbReference type="ChEBI" id="CHEBI:18420"/>
    </cofactor>
</comment>
<comment type="similarity">
    <text evidence="5 13">Belongs to the RNase HII family.</text>
</comment>
<keyword evidence="9 12" id="KW-0255">Endonuclease</keyword>
<evidence type="ECO:0000256" key="13">
    <source>
        <dbReference type="RuleBase" id="RU003515"/>
    </source>
</evidence>
<gene>
    <name evidence="15" type="ORF">A2924_01025</name>
</gene>
<comment type="cofactor">
    <cofactor evidence="12">
        <name>Mn(2+)</name>
        <dbReference type="ChEBI" id="CHEBI:29035"/>
    </cofactor>
    <cofactor evidence="12">
        <name>Mg(2+)</name>
        <dbReference type="ChEBI" id="CHEBI:18420"/>
    </cofactor>
    <text evidence="12">Manganese or magnesium. Binds 1 divalent metal ion per monomer in the absence of substrate. May bind a second metal ion after substrate binding.</text>
</comment>
<dbReference type="GO" id="GO:0005737">
    <property type="term" value="C:cytoplasm"/>
    <property type="evidence" value="ECO:0007669"/>
    <property type="project" value="UniProtKB-SubCell"/>
</dbReference>
<evidence type="ECO:0000256" key="5">
    <source>
        <dbReference type="ARBA" id="ARBA00007383"/>
    </source>
</evidence>
<feature type="binding site" evidence="12">
    <location>
        <position position="9"/>
    </location>
    <ligand>
        <name>a divalent metal cation</name>
        <dbReference type="ChEBI" id="CHEBI:60240"/>
    </ligand>
</feature>
<dbReference type="GO" id="GO:0004523">
    <property type="term" value="F:RNA-DNA hybrid ribonuclease activity"/>
    <property type="evidence" value="ECO:0007669"/>
    <property type="project" value="UniProtKB-UniRule"/>
</dbReference>
<proteinExistence type="inferred from homology"/>
<protein>
    <recommendedName>
        <fullName evidence="13">Ribonuclease</fullName>
        <ecNumber evidence="13">3.1.26.4</ecNumber>
    </recommendedName>
</protein>
<keyword evidence="10 12" id="KW-0378">Hydrolase</keyword>
<dbReference type="GO" id="GO:0032299">
    <property type="term" value="C:ribonuclease H2 complex"/>
    <property type="evidence" value="ECO:0007669"/>
    <property type="project" value="TreeGrafter"/>
</dbReference>
<dbReference type="Pfam" id="PF01351">
    <property type="entry name" value="RNase_HII"/>
    <property type="match status" value="1"/>
</dbReference>
<dbReference type="InterPro" id="IPR036397">
    <property type="entry name" value="RNaseH_sf"/>
</dbReference>
<evidence type="ECO:0000259" key="14">
    <source>
        <dbReference type="PROSITE" id="PS51975"/>
    </source>
</evidence>
<dbReference type="AlphaFoldDB" id="A0A1F5X3V4"/>
<evidence type="ECO:0000256" key="11">
    <source>
        <dbReference type="ARBA" id="ARBA00023211"/>
    </source>
</evidence>
<dbReference type="PROSITE" id="PS51975">
    <property type="entry name" value="RNASE_H_2"/>
    <property type="match status" value="1"/>
</dbReference>
<dbReference type="InterPro" id="IPR001352">
    <property type="entry name" value="RNase_HII/HIII"/>
</dbReference>
<dbReference type="EC" id="3.1.26.4" evidence="13"/>
<dbReference type="Gene3D" id="3.30.420.10">
    <property type="entry name" value="Ribonuclease H-like superfamily/Ribonuclease H"/>
    <property type="match status" value="1"/>
</dbReference>
<dbReference type="GO" id="GO:0003723">
    <property type="term" value="F:RNA binding"/>
    <property type="evidence" value="ECO:0007669"/>
    <property type="project" value="UniProtKB-UniRule"/>
</dbReference>
<dbReference type="CDD" id="cd07182">
    <property type="entry name" value="RNase_HII_bacteria_HII_like"/>
    <property type="match status" value="1"/>
</dbReference>
<dbReference type="EMBL" id="MFIA01000022">
    <property type="protein sequence ID" value="OGF82625.1"/>
    <property type="molecule type" value="Genomic_DNA"/>
</dbReference>
<keyword evidence="6" id="KW-0963">Cytoplasm</keyword>
<comment type="function">
    <text evidence="3 13">Endonuclease that specifically degrades the RNA of RNA-DNA hybrids.</text>
</comment>
<dbReference type="PANTHER" id="PTHR10954">
    <property type="entry name" value="RIBONUCLEASE H2 SUBUNIT A"/>
    <property type="match status" value="1"/>
</dbReference>
<evidence type="ECO:0000256" key="9">
    <source>
        <dbReference type="ARBA" id="ARBA00022759"/>
    </source>
</evidence>
<dbReference type="InterPro" id="IPR022898">
    <property type="entry name" value="RNase_HII"/>
</dbReference>
<reference evidence="15 16" key="1">
    <citation type="journal article" date="2016" name="Nat. Commun.">
        <title>Thousands of microbial genomes shed light on interconnected biogeochemical processes in an aquifer system.</title>
        <authorList>
            <person name="Anantharaman K."/>
            <person name="Brown C.T."/>
            <person name="Hug L.A."/>
            <person name="Sharon I."/>
            <person name="Castelle C.J."/>
            <person name="Probst A.J."/>
            <person name="Thomas B.C."/>
            <person name="Singh A."/>
            <person name="Wilkins M.J."/>
            <person name="Karaoz U."/>
            <person name="Brodie E.L."/>
            <person name="Williams K.H."/>
            <person name="Hubbard S.S."/>
            <person name="Banfield J.F."/>
        </authorList>
    </citation>
    <scope>NUCLEOTIDE SEQUENCE [LARGE SCALE GENOMIC DNA]</scope>
</reference>
<evidence type="ECO:0000313" key="16">
    <source>
        <dbReference type="Proteomes" id="UP000178046"/>
    </source>
</evidence>
<dbReference type="SUPFAM" id="SSF53098">
    <property type="entry name" value="Ribonuclease H-like"/>
    <property type="match status" value="1"/>
</dbReference>
<evidence type="ECO:0000256" key="7">
    <source>
        <dbReference type="ARBA" id="ARBA00022722"/>
    </source>
</evidence>
<evidence type="ECO:0000256" key="10">
    <source>
        <dbReference type="ARBA" id="ARBA00022801"/>
    </source>
</evidence>
<dbReference type="NCBIfam" id="NF000595">
    <property type="entry name" value="PRK00015.1-3"/>
    <property type="match status" value="1"/>
</dbReference>
<comment type="subcellular location">
    <subcellularLocation>
        <location evidence="4">Cytoplasm</location>
    </subcellularLocation>
</comment>
<name>A0A1F5X3V4_9BACT</name>
<dbReference type="InterPro" id="IPR024567">
    <property type="entry name" value="RNase_HII/HIII_dom"/>
</dbReference>
<evidence type="ECO:0000313" key="15">
    <source>
        <dbReference type="EMBL" id="OGF82625.1"/>
    </source>
</evidence>
<evidence type="ECO:0000256" key="6">
    <source>
        <dbReference type="ARBA" id="ARBA00022490"/>
    </source>
</evidence>
<evidence type="ECO:0000256" key="2">
    <source>
        <dbReference type="ARBA" id="ARBA00001946"/>
    </source>
</evidence>
<accession>A0A1F5X3V4</accession>
<feature type="binding site" evidence="12">
    <location>
        <position position="10"/>
    </location>
    <ligand>
        <name>a divalent metal cation</name>
        <dbReference type="ChEBI" id="CHEBI:60240"/>
    </ligand>
</feature>
<evidence type="ECO:0000256" key="1">
    <source>
        <dbReference type="ARBA" id="ARBA00000077"/>
    </source>
</evidence>